<gene>
    <name evidence="1" type="ORF">GM418_05740</name>
</gene>
<accession>A0A6I6JSR2</accession>
<proteinExistence type="predicted"/>
<protein>
    <submittedName>
        <fullName evidence="1">Uncharacterized protein</fullName>
    </submittedName>
</protein>
<dbReference type="KEGG" id="mcos:GM418_05740"/>
<sequence length="71" mass="8549">MGIESGIFYQLKKVMLKKTWYNDMEMSWVDDFNPKMNTLFTSFGARQTLTHKTMRYLFDQNKTFKRAPIID</sequence>
<name>A0A6I6JSR2_9BACT</name>
<organism evidence="1 2">
    <name type="scientific">Maribellus comscasis</name>
    <dbReference type="NCBI Taxonomy" id="2681766"/>
    <lineage>
        <taxon>Bacteria</taxon>
        <taxon>Pseudomonadati</taxon>
        <taxon>Bacteroidota</taxon>
        <taxon>Bacteroidia</taxon>
        <taxon>Marinilabiliales</taxon>
        <taxon>Prolixibacteraceae</taxon>
        <taxon>Maribellus</taxon>
    </lineage>
</organism>
<dbReference type="AlphaFoldDB" id="A0A6I6JSR2"/>
<keyword evidence="2" id="KW-1185">Reference proteome</keyword>
<evidence type="ECO:0000313" key="2">
    <source>
        <dbReference type="Proteomes" id="UP000428260"/>
    </source>
</evidence>
<reference evidence="1 2" key="1">
    <citation type="submission" date="2019-11" db="EMBL/GenBank/DDBJ databases">
        <authorList>
            <person name="Zheng R.K."/>
            <person name="Sun C.M."/>
        </authorList>
    </citation>
    <scope>NUCLEOTIDE SEQUENCE [LARGE SCALE GENOMIC DNA]</scope>
    <source>
        <strain evidence="1 2">WC007</strain>
    </source>
</reference>
<dbReference type="EMBL" id="CP046401">
    <property type="protein sequence ID" value="QGY43177.1"/>
    <property type="molecule type" value="Genomic_DNA"/>
</dbReference>
<dbReference type="Proteomes" id="UP000428260">
    <property type="component" value="Chromosome"/>
</dbReference>
<dbReference type="RefSeq" id="WP_158864050.1">
    <property type="nucleotide sequence ID" value="NZ_CP046401.1"/>
</dbReference>
<evidence type="ECO:0000313" key="1">
    <source>
        <dbReference type="EMBL" id="QGY43177.1"/>
    </source>
</evidence>